<dbReference type="InterPro" id="IPR043129">
    <property type="entry name" value="ATPase_NBD"/>
</dbReference>
<protein>
    <submittedName>
        <fullName evidence="7">Gluconokinase</fullName>
        <ecNumber evidence="7">2.7.1.12</ecNumber>
    </submittedName>
</protein>
<keyword evidence="2 4" id="KW-0808">Transferase</keyword>
<evidence type="ECO:0000256" key="3">
    <source>
        <dbReference type="ARBA" id="ARBA00022777"/>
    </source>
</evidence>
<evidence type="ECO:0000259" key="6">
    <source>
        <dbReference type="Pfam" id="PF02782"/>
    </source>
</evidence>
<gene>
    <name evidence="7" type="ORF">ABOD76_21895</name>
</gene>
<organism evidence="7">
    <name type="scientific">Deinococcus sonorensis KR-87</name>
    <dbReference type="NCBI Taxonomy" id="694439"/>
    <lineage>
        <taxon>Bacteria</taxon>
        <taxon>Thermotogati</taxon>
        <taxon>Deinococcota</taxon>
        <taxon>Deinococci</taxon>
        <taxon>Deinococcales</taxon>
        <taxon>Deinococcaceae</taxon>
        <taxon>Deinococcus</taxon>
    </lineage>
</organism>
<dbReference type="EC" id="2.7.1.12" evidence="7"/>
<dbReference type="Pfam" id="PF00370">
    <property type="entry name" value="FGGY_N"/>
    <property type="match status" value="1"/>
</dbReference>
<dbReference type="Gene3D" id="3.30.420.40">
    <property type="match status" value="2"/>
</dbReference>
<accession>A0AAU7UFN4</accession>
<proteinExistence type="inferred from homology"/>
<sequence>MTDSRQMTTTDVTIGVDLGTTSVKALALDSAGRVVARSGGGYPLHSGTDGSAVQDAEQVVAVALDALSALHRQLAGVTVRAIVPSAAMHSLVLLDRSGRVMGPALTWADTRPALTLPQLRAQLDPAWSYPRTGCPLQAPYHPARLWWLRQTQPDVFGTVGHFVSLTDLLLHRLTGHWATSVGLASTTGLWNLQASRWDPELLAALGIQPGRLPTVLDAREPVGPVLAGPWRGVPVLAGSSDGALANLGTGAALEDVVVTVGTSGAVRRLSARPHLDPLARSWSYRLDLQTHLVGGAINNGGLLLDWVRRSWYSDLDTATGFARLLHDAGEVPAGADGLTLLPYLSGERSPHWRADLRATLHGLTLAHGRAQVARAALEAVAFSLAQVRALDEETPGSRVYSTGGLAADPGWNRLLASVLGVPVHLLEAGDASATGAALLGHERATLQALQREARTRPAVLPDPASSAALEAARTRWLQLYATLYPAVP</sequence>
<dbReference type="GO" id="GO:0046316">
    <property type="term" value="F:gluconokinase activity"/>
    <property type="evidence" value="ECO:0007669"/>
    <property type="project" value="UniProtKB-EC"/>
</dbReference>
<dbReference type="SUPFAM" id="SSF53067">
    <property type="entry name" value="Actin-like ATPase domain"/>
    <property type="match status" value="2"/>
</dbReference>
<evidence type="ECO:0000256" key="4">
    <source>
        <dbReference type="RuleBase" id="RU003733"/>
    </source>
</evidence>
<dbReference type="PROSITE" id="PS00445">
    <property type="entry name" value="FGGY_KINASES_2"/>
    <property type="match status" value="1"/>
</dbReference>
<feature type="domain" description="Carbohydrate kinase FGGY C-terminal" evidence="6">
    <location>
        <begin position="257"/>
        <end position="440"/>
    </location>
</feature>
<comment type="similarity">
    <text evidence="1 4">Belongs to the FGGY kinase family.</text>
</comment>
<keyword evidence="7" id="KW-0614">Plasmid</keyword>
<dbReference type="InterPro" id="IPR018485">
    <property type="entry name" value="FGGY_C"/>
</dbReference>
<dbReference type="CDD" id="cd07770">
    <property type="entry name" value="ASKHA_NBD_FGGY_GntK"/>
    <property type="match status" value="1"/>
</dbReference>
<dbReference type="Pfam" id="PF02782">
    <property type="entry name" value="FGGY_C"/>
    <property type="match status" value="1"/>
</dbReference>
<dbReference type="PANTHER" id="PTHR43095">
    <property type="entry name" value="SUGAR KINASE"/>
    <property type="match status" value="1"/>
</dbReference>
<evidence type="ECO:0000256" key="1">
    <source>
        <dbReference type="ARBA" id="ARBA00009156"/>
    </source>
</evidence>
<dbReference type="RefSeq" id="WP_350245496.1">
    <property type="nucleotide sequence ID" value="NZ_CP158300.1"/>
</dbReference>
<dbReference type="EMBL" id="CP158300">
    <property type="protein sequence ID" value="XBV87346.1"/>
    <property type="molecule type" value="Genomic_DNA"/>
</dbReference>
<dbReference type="AlphaFoldDB" id="A0AAU7UFN4"/>
<evidence type="ECO:0000313" key="7">
    <source>
        <dbReference type="EMBL" id="XBV87346.1"/>
    </source>
</evidence>
<keyword evidence="3 4" id="KW-0418">Kinase</keyword>
<name>A0AAU7UFN4_9DEIO</name>
<dbReference type="InterPro" id="IPR000577">
    <property type="entry name" value="Carb_kinase_FGGY"/>
</dbReference>
<dbReference type="GO" id="GO:0005975">
    <property type="term" value="P:carbohydrate metabolic process"/>
    <property type="evidence" value="ECO:0007669"/>
    <property type="project" value="InterPro"/>
</dbReference>
<feature type="domain" description="Carbohydrate kinase FGGY N-terminal" evidence="5">
    <location>
        <begin position="13"/>
        <end position="248"/>
    </location>
</feature>
<evidence type="ECO:0000259" key="5">
    <source>
        <dbReference type="Pfam" id="PF00370"/>
    </source>
</evidence>
<dbReference type="InterPro" id="IPR050406">
    <property type="entry name" value="FGGY_Carb_Kinase"/>
</dbReference>
<reference evidence="7" key="1">
    <citation type="submission" date="2024-06" db="EMBL/GenBank/DDBJ databases">
        <title>Draft Genome Sequence of Deinococcus sonorensis Type Strain KR-87, a Biofilm Producing Representative of the Genus Deinococcus.</title>
        <authorList>
            <person name="Boren L.S."/>
            <person name="Grosso R.A."/>
            <person name="Hugenberg-Cox A.N."/>
            <person name="Hill J.T.E."/>
            <person name="Albert C.M."/>
            <person name="Tuohy J.M."/>
        </authorList>
    </citation>
    <scope>NUCLEOTIDE SEQUENCE</scope>
    <source>
        <strain evidence="7">KR-87</strain>
        <plasmid evidence="7">pDson02</plasmid>
    </source>
</reference>
<dbReference type="KEGG" id="dsc:ABOD76_21895"/>
<dbReference type="PANTHER" id="PTHR43095:SF2">
    <property type="entry name" value="GLUCONOKINASE"/>
    <property type="match status" value="1"/>
</dbReference>
<dbReference type="PIRSF" id="PIRSF000538">
    <property type="entry name" value="GlpK"/>
    <property type="match status" value="1"/>
</dbReference>
<dbReference type="InterPro" id="IPR018483">
    <property type="entry name" value="Carb_kinase_FGGY_CS"/>
</dbReference>
<dbReference type="InterPro" id="IPR018484">
    <property type="entry name" value="FGGY_N"/>
</dbReference>
<evidence type="ECO:0000256" key="2">
    <source>
        <dbReference type="ARBA" id="ARBA00022679"/>
    </source>
</evidence>
<geneLocation type="plasmid" evidence="7">
    <name>pDson02</name>
</geneLocation>